<dbReference type="RefSeq" id="WP_095721918.1">
    <property type="nucleotide sequence ID" value="NZ_NTFS01000109.1"/>
</dbReference>
<keyword evidence="3" id="KW-1185">Reference proteome</keyword>
<dbReference type="PANTHER" id="PTHR45947:SF3">
    <property type="entry name" value="SULFOQUINOVOSYL TRANSFERASE SQD2"/>
    <property type="match status" value="1"/>
</dbReference>
<dbReference type="PANTHER" id="PTHR45947">
    <property type="entry name" value="SULFOQUINOVOSYL TRANSFERASE SQD2"/>
    <property type="match status" value="1"/>
</dbReference>
<evidence type="ECO:0000313" key="3">
    <source>
        <dbReference type="Proteomes" id="UP000218238"/>
    </source>
</evidence>
<evidence type="ECO:0000259" key="1">
    <source>
        <dbReference type="Pfam" id="PF00534"/>
    </source>
</evidence>
<organism evidence="2 3">
    <name type="scientific">Brunnivagina elsteri CCALA 953</name>
    <dbReference type="NCBI Taxonomy" id="987040"/>
    <lineage>
        <taxon>Bacteria</taxon>
        <taxon>Bacillati</taxon>
        <taxon>Cyanobacteriota</taxon>
        <taxon>Cyanophyceae</taxon>
        <taxon>Nostocales</taxon>
        <taxon>Calotrichaceae</taxon>
        <taxon>Brunnivagina</taxon>
    </lineage>
</organism>
<dbReference type="InterPro" id="IPR050194">
    <property type="entry name" value="Glycosyltransferase_grp1"/>
</dbReference>
<evidence type="ECO:0000313" key="2">
    <source>
        <dbReference type="EMBL" id="PAX54861.1"/>
    </source>
</evidence>
<dbReference type="GO" id="GO:0016757">
    <property type="term" value="F:glycosyltransferase activity"/>
    <property type="evidence" value="ECO:0007669"/>
    <property type="project" value="InterPro"/>
</dbReference>
<proteinExistence type="predicted"/>
<reference evidence="2 3" key="1">
    <citation type="submission" date="2017-08" db="EMBL/GenBank/DDBJ databases">
        <title>Draft genome sequence of filamentous cyanobacterium Calothrix elsteri CCALA 953.</title>
        <authorList>
            <person name="Gagunashvili A.N."/>
            <person name="Elster J."/>
            <person name="Andresson O.S."/>
        </authorList>
    </citation>
    <scope>NUCLEOTIDE SEQUENCE [LARGE SCALE GENOMIC DNA]</scope>
    <source>
        <strain evidence="2 3">CCALA 953</strain>
    </source>
</reference>
<dbReference type="AlphaFoldDB" id="A0A2A2TJK6"/>
<dbReference type="CDD" id="cd03801">
    <property type="entry name" value="GT4_PimA-like"/>
    <property type="match status" value="1"/>
</dbReference>
<dbReference type="SUPFAM" id="SSF53756">
    <property type="entry name" value="UDP-Glycosyltransferase/glycogen phosphorylase"/>
    <property type="match status" value="1"/>
</dbReference>
<keyword evidence="2" id="KW-0808">Transferase</keyword>
<gene>
    <name evidence="2" type="ORF">CK510_11965</name>
</gene>
<dbReference type="InterPro" id="IPR001296">
    <property type="entry name" value="Glyco_trans_1"/>
</dbReference>
<sequence>MKILMSVYACEPNKGSEPGVGWNMVVEIAKYQQVWAFTSNTHRNAIEAELAARPVPNLNLIYFDPFCWVYDWSQEGKRPQWNVQIHYYLWQIWAYFIGRSLHRQIAFDLIHHVTYVKYSSPSFLCLLPIPFIWGPVGGGESAPKPFWQDFGWKGKIYEIVRLLARHLGELDPFVHLTARHSIIAWATTEDTAKRMRKIGAKNTQILSQIGLLSQEIEQLGKYSNIEQKQVRFISTGRLLHWKGFYLGLRAFARAALPEAEYWIVGDGPERQRLEYLAQELGISPQVKFWGRLSRNGGLDKLEECHVLVHPSLHDSGGLVCLEAMASGRPVICLDLGGPGIQVTAETGFKIPAHTPDQAVQGLAEAMTQLAKDSNLRIQMGNAGKSLIAKSYNWEAKAKALTKAYEEVVTPLGNNLDSSKLINDQFAEESSPR</sequence>
<dbReference type="OrthoDB" id="9775208at2"/>
<name>A0A2A2TJK6_9CYAN</name>
<dbReference type="EMBL" id="NTFS01000109">
    <property type="protein sequence ID" value="PAX54861.1"/>
    <property type="molecule type" value="Genomic_DNA"/>
</dbReference>
<dbReference type="Pfam" id="PF00534">
    <property type="entry name" value="Glycos_transf_1"/>
    <property type="match status" value="1"/>
</dbReference>
<dbReference type="Proteomes" id="UP000218238">
    <property type="component" value="Unassembled WGS sequence"/>
</dbReference>
<accession>A0A2A2TJK6</accession>
<dbReference type="Gene3D" id="3.40.50.2000">
    <property type="entry name" value="Glycogen Phosphorylase B"/>
    <property type="match status" value="2"/>
</dbReference>
<comment type="caution">
    <text evidence="2">The sequence shown here is derived from an EMBL/GenBank/DDBJ whole genome shotgun (WGS) entry which is preliminary data.</text>
</comment>
<protein>
    <submittedName>
        <fullName evidence="2">Glycosyl transferase family 1</fullName>
    </submittedName>
</protein>
<feature type="domain" description="Glycosyl transferase family 1" evidence="1">
    <location>
        <begin position="223"/>
        <end position="384"/>
    </location>
</feature>